<organism evidence="3 4">
    <name type="scientific">Clitoria ternatea</name>
    <name type="common">Butterfly pea</name>
    <dbReference type="NCBI Taxonomy" id="43366"/>
    <lineage>
        <taxon>Eukaryota</taxon>
        <taxon>Viridiplantae</taxon>
        <taxon>Streptophyta</taxon>
        <taxon>Embryophyta</taxon>
        <taxon>Tracheophyta</taxon>
        <taxon>Spermatophyta</taxon>
        <taxon>Magnoliopsida</taxon>
        <taxon>eudicotyledons</taxon>
        <taxon>Gunneridae</taxon>
        <taxon>Pentapetalae</taxon>
        <taxon>rosids</taxon>
        <taxon>fabids</taxon>
        <taxon>Fabales</taxon>
        <taxon>Fabaceae</taxon>
        <taxon>Papilionoideae</taxon>
        <taxon>50 kb inversion clade</taxon>
        <taxon>NPAAA clade</taxon>
        <taxon>indigoferoid/millettioid clade</taxon>
        <taxon>Phaseoleae</taxon>
        <taxon>Clitoria</taxon>
    </lineage>
</organism>
<protein>
    <recommendedName>
        <fullName evidence="5">NHL repeat-containing protein</fullName>
    </recommendedName>
</protein>
<dbReference type="InterPro" id="IPR011042">
    <property type="entry name" value="6-blade_b-propeller_TolB-like"/>
</dbReference>
<dbReference type="EMBL" id="JAYKXN010000001">
    <property type="protein sequence ID" value="KAK7317601.1"/>
    <property type="molecule type" value="Genomic_DNA"/>
</dbReference>
<dbReference type="AlphaFoldDB" id="A0AAN9Q042"/>
<evidence type="ECO:0008006" key="5">
    <source>
        <dbReference type="Google" id="ProtNLM"/>
    </source>
</evidence>
<keyword evidence="2" id="KW-0732">Signal</keyword>
<accession>A0AAN9Q042</accession>
<keyword evidence="1" id="KW-0812">Transmembrane</keyword>
<feature type="signal peptide" evidence="2">
    <location>
        <begin position="1"/>
        <end position="24"/>
    </location>
</feature>
<feature type="chain" id="PRO_5042891319" description="NHL repeat-containing protein" evidence="2">
    <location>
        <begin position="25"/>
        <end position="393"/>
    </location>
</feature>
<feature type="transmembrane region" description="Helical" evidence="1">
    <location>
        <begin position="206"/>
        <end position="227"/>
    </location>
</feature>
<evidence type="ECO:0000256" key="1">
    <source>
        <dbReference type="SAM" id="Phobius"/>
    </source>
</evidence>
<gene>
    <name evidence="3" type="ORF">RJT34_01974</name>
</gene>
<dbReference type="SUPFAM" id="SSF101898">
    <property type="entry name" value="NHL repeat"/>
    <property type="match status" value="1"/>
</dbReference>
<keyword evidence="1" id="KW-0472">Membrane</keyword>
<name>A0AAN9Q042_CLITE</name>
<reference evidence="3 4" key="1">
    <citation type="submission" date="2024-01" db="EMBL/GenBank/DDBJ databases">
        <title>The genomes of 5 underutilized Papilionoideae crops provide insights into root nodulation and disease resistance.</title>
        <authorList>
            <person name="Yuan L."/>
        </authorList>
    </citation>
    <scope>NUCLEOTIDE SEQUENCE [LARGE SCALE GENOMIC DNA]</scope>
    <source>
        <strain evidence="3">LY-2023</strain>
        <tissue evidence="3">Leaf</tissue>
    </source>
</reference>
<evidence type="ECO:0000313" key="3">
    <source>
        <dbReference type="EMBL" id="KAK7317601.1"/>
    </source>
</evidence>
<keyword evidence="1" id="KW-1133">Transmembrane helix</keyword>
<evidence type="ECO:0000313" key="4">
    <source>
        <dbReference type="Proteomes" id="UP001359559"/>
    </source>
</evidence>
<dbReference type="PANTHER" id="PTHR13833">
    <property type="match status" value="1"/>
</dbReference>
<comment type="caution">
    <text evidence="3">The sequence shown here is derived from an EMBL/GenBank/DDBJ whole genome shotgun (WGS) entry which is preliminary data.</text>
</comment>
<dbReference type="Proteomes" id="UP001359559">
    <property type="component" value="Unassembled WGS sequence"/>
</dbReference>
<dbReference type="PANTHER" id="PTHR13833:SF71">
    <property type="entry name" value="NHL DOMAIN-CONTAINING PROTEIN"/>
    <property type="match status" value="1"/>
</dbReference>
<dbReference type="Gene3D" id="2.120.10.30">
    <property type="entry name" value="TolB, C-terminal domain"/>
    <property type="match status" value="1"/>
</dbReference>
<proteinExistence type="predicted"/>
<keyword evidence="4" id="KW-1185">Reference proteome</keyword>
<evidence type="ECO:0000256" key="2">
    <source>
        <dbReference type="SAM" id="SignalP"/>
    </source>
</evidence>
<sequence length="393" mass="43188">MGSFLTLTLTLTLTLFLLFLHADAKNVVVPEHGYTVTTILDGNKLNINPYAVLQRPGSSDLLLLDSSNSTFYTLRLPISQDSVFTRFSGDGSFGYSDGDVGSARFNKPKSFAFDLRGNIYVADKFNHVIRKITSNGVTTIAGRFSEKSRKNDGPALNATFSNDFDLTFIPGLCALMVSDHQHHLVRQINLKEDDCTLGSKSGLGAVMTWTLGLGLSCLLGIVIGIVVRPYVIPNIGSNPCHFITTWKHCPTHLGRITPTLFFGVKSAVASCSFSSVHTILMKLLRLILSYLLLIINIVSPRPHLESVSLLDFDAYNSGEVTKSSSKYPDQLKDLLIFDEDLVDSTKTTRERRDGSHEAAGIMIKANMGFVEAPKDSILHQELSVCNLGIVKRR</sequence>